<keyword evidence="1" id="KW-0812">Transmembrane</keyword>
<evidence type="ECO:0000256" key="1">
    <source>
        <dbReference type="SAM" id="Phobius"/>
    </source>
</evidence>
<dbReference type="Gene3D" id="3.90.226.10">
    <property type="entry name" value="2-enoyl-CoA Hydratase, Chain A, domain 1"/>
    <property type="match status" value="1"/>
</dbReference>
<proteinExistence type="predicted"/>
<protein>
    <recommendedName>
        <fullName evidence="4">Tail specific protease domain-containing protein</fullName>
    </recommendedName>
</protein>
<evidence type="ECO:0000313" key="2">
    <source>
        <dbReference type="EMBL" id="GMI21805.1"/>
    </source>
</evidence>
<sequence>MDFTSYNQRNPSLFADCEPNKVSCFLDKLNQALKQPTVTAPIYTMLTSWATAGLGKPDLLNAGISVPDSLGRRLLLGKDVPVLVPKPTLESSGPRPVLRELEEEDAEEFPADTTIWMSKNGAKTDAIGYFGIEKNLEDKPFAVLKIKAMGKDGGFQSEDWLGFWNNATAIAKKNGVTNLVIDLVNNGGGSVELAAMITRSLLPAAGQDLICNLYNQRQTQYAKAWDKFAEVDAALEAFVNSPQAQKARSEALLALNTSAPANITALENRFLTQSEVLTNINNILITLTGFSSPILFNSSLLATIDARIRVGDFYSETLLKTVARLATDVTNLAGSGTNAPSSYKGLTFKNPFMQFFPEGTNMFGNLTQLVRGGKIGNFSESYMQDVCTKTFDLEVPPNDFERIVIATNGKCGSACAVLAETVRMVSEKMQGSLNVPMVRYLAWGGTGTYATVEEAKADLSATAFPGGVVIDQLKGLVTFYIAFINNAVYLQRSVQYLGLDESVLDSILESLPGFGYYLKSNPQVSLNQMYMRLLGPDALPIEYQFTKTDFYLSNWYRDVGDREAVKWKRSALVEMHADAAQAFDLMTTAPVTTDDSGLATGAIVGIVLGATAIGFVVFAGLAAAFGMVGGGVTSGGGGAAAAATSV</sequence>
<dbReference type="InterPro" id="IPR029045">
    <property type="entry name" value="ClpP/crotonase-like_dom_sf"/>
</dbReference>
<evidence type="ECO:0000313" key="3">
    <source>
        <dbReference type="Proteomes" id="UP001165065"/>
    </source>
</evidence>
<name>A0A9W7FX52_9STRA</name>
<dbReference type="SUPFAM" id="SSF52096">
    <property type="entry name" value="ClpP/crotonase"/>
    <property type="match status" value="1"/>
</dbReference>
<dbReference type="GO" id="GO:0006508">
    <property type="term" value="P:proteolysis"/>
    <property type="evidence" value="ECO:0007669"/>
    <property type="project" value="InterPro"/>
</dbReference>
<keyword evidence="1" id="KW-1133">Transmembrane helix</keyword>
<comment type="caution">
    <text evidence="2">The sequence shown here is derived from an EMBL/GenBank/DDBJ whole genome shotgun (WGS) entry which is preliminary data.</text>
</comment>
<reference evidence="3" key="1">
    <citation type="journal article" date="2023" name="Commun. Biol.">
        <title>Genome analysis of Parmales, the sister group of diatoms, reveals the evolutionary specialization of diatoms from phago-mixotrophs to photoautotrophs.</title>
        <authorList>
            <person name="Ban H."/>
            <person name="Sato S."/>
            <person name="Yoshikawa S."/>
            <person name="Yamada K."/>
            <person name="Nakamura Y."/>
            <person name="Ichinomiya M."/>
            <person name="Sato N."/>
            <person name="Blanc-Mathieu R."/>
            <person name="Endo H."/>
            <person name="Kuwata A."/>
            <person name="Ogata H."/>
        </authorList>
    </citation>
    <scope>NUCLEOTIDE SEQUENCE [LARGE SCALE GENOMIC DNA]</scope>
</reference>
<organism evidence="2 3">
    <name type="scientific">Triparma columacea</name>
    <dbReference type="NCBI Taxonomy" id="722753"/>
    <lineage>
        <taxon>Eukaryota</taxon>
        <taxon>Sar</taxon>
        <taxon>Stramenopiles</taxon>
        <taxon>Ochrophyta</taxon>
        <taxon>Bolidophyceae</taxon>
        <taxon>Parmales</taxon>
        <taxon>Triparmaceae</taxon>
        <taxon>Triparma</taxon>
    </lineage>
</organism>
<dbReference type="Proteomes" id="UP001165065">
    <property type="component" value="Unassembled WGS sequence"/>
</dbReference>
<dbReference type="EMBL" id="BRYA01000535">
    <property type="protein sequence ID" value="GMI21805.1"/>
    <property type="molecule type" value="Genomic_DNA"/>
</dbReference>
<feature type="transmembrane region" description="Helical" evidence="1">
    <location>
        <begin position="602"/>
        <end position="625"/>
    </location>
</feature>
<dbReference type="AlphaFoldDB" id="A0A9W7FX52"/>
<keyword evidence="3" id="KW-1185">Reference proteome</keyword>
<dbReference type="GO" id="GO:0008236">
    <property type="term" value="F:serine-type peptidase activity"/>
    <property type="evidence" value="ECO:0007669"/>
    <property type="project" value="InterPro"/>
</dbReference>
<keyword evidence="1" id="KW-0472">Membrane</keyword>
<dbReference type="OrthoDB" id="27214at2759"/>
<accession>A0A9W7FX52</accession>
<evidence type="ECO:0008006" key="4">
    <source>
        <dbReference type="Google" id="ProtNLM"/>
    </source>
</evidence>
<gene>
    <name evidence="2" type="ORF">TrCOL_g7209</name>
</gene>